<feature type="transmembrane region" description="Helical" evidence="8">
    <location>
        <begin position="371"/>
        <end position="391"/>
    </location>
</feature>
<dbReference type="PANTHER" id="PTHR30489">
    <property type="entry name" value="LIPOPROTEIN-RELEASING SYSTEM TRANSMEMBRANE PROTEIN LOLE"/>
    <property type="match status" value="1"/>
</dbReference>
<proteinExistence type="inferred from homology"/>
<comment type="similarity">
    <text evidence="2">Belongs to the ABC-4 integral membrane protein family. LolC/E subfamily.</text>
</comment>
<evidence type="ECO:0000259" key="10">
    <source>
        <dbReference type="Pfam" id="PF12704"/>
    </source>
</evidence>
<feature type="domain" description="MacB-like periplasmic core" evidence="10">
    <location>
        <begin position="27"/>
        <end position="239"/>
    </location>
</feature>
<dbReference type="InterPro" id="IPR011925">
    <property type="entry name" value="LolCE_TM"/>
</dbReference>
<keyword evidence="4" id="KW-1003">Cell membrane</keyword>
<feature type="transmembrane region" description="Helical" evidence="8">
    <location>
        <begin position="20"/>
        <end position="48"/>
    </location>
</feature>
<keyword evidence="6 8" id="KW-1133">Transmembrane helix</keyword>
<name>A0A3E0TST7_9GAMM</name>
<evidence type="ECO:0000256" key="3">
    <source>
        <dbReference type="ARBA" id="ARBA00022448"/>
    </source>
</evidence>
<keyword evidence="11" id="KW-0449">Lipoprotein</keyword>
<feature type="transmembrane region" description="Helical" evidence="8">
    <location>
        <begin position="311"/>
        <end position="337"/>
    </location>
</feature>
<dbReference type="Pfam" id="PF12704">
    <property type="entry name" value="MacB_PCD"/>
    <property type="match status" value="1"/>
</dbReference>
<evidence type="ECO:0000256" key="1">
    <source>
        <dbReference type="ARBA" id="ARBA00004651"/>
    </source>
</evidence>
<protein>
    <submittedName>
        <fullName evidence="11">Lipoprotein-releasing ABC transporter permease subunit</fullName>
    </submittedName>
</protein>
<organism evidence="11 12">
    <name type="scientific">Thalassotalea euphylliae</name>
    <dbReference type="NCBI Taxonomy" id="1655234"/>
    <lineage>
        <taxon>Bacteria</taxon>
        <taxon>Pseudomonadati</taxon>
        <taxon>Pseudomonadota</taxon>
        <taxon>Gammaproteobacteria</taxon>
        <taxon>Alteromonadales</taxon>
        <taxon>Colwelliaceae</taxon>
        <taxon>Thalassotalea</taxon>
    </lineage>
</organism>
<evidence type="ECO:0000256" key="2">
    <source>
        <dbReference type="ARBA" id="ARBA00005236"/>
    </source>
</evidence>
<evidence type="ECO:0000256" key="5">
    <source>
        <dbReference type="ARBA" id="ARBA00022692"/>
    </source>
</evidence>
<comment type="caution">
    <text evidence="11">The sequence shown here is derived from an EMBL/GenBank/DDBJ whole genome shotgun (WGS) entry which is preliminary data.</text>
</comment>
<dbReference type="Pfam" id="PF02687">
    <property type="entry name" value="FtsX"/>
    <property type="match status" value="1"/>
</dbReference>
<keyword evidence="5 8" id="KW-0812">Transmembrane</keyword>
<dbReference type="PANTHER" id="PTHR30489:SF8">
    <property type="entry name" value="LIPOPROTEIN-RELEASING SYSTEM TRANSMEMBRANE PROTEIN LOLC"/>
    <property type="match status" value="1"/>
</dbReference>
<dbReference type="Proteomes" id="UP000256478">
    <property type="component" value="Unassembled WGS sequence"/>
</dbReference>
<evidence type="ECO:0000256" key="7">
    <source>
        <dbReference type="ARBA" id="ARBA00023136"/>
    </source>
</evidence>
<dbReference type="OrthoDB" id="9808461at2"/>
<evidence type="ECO:0000259" key="9">
    <source>
        <dbReference type="Pfam" id="PF02687"/>
    </source>
</evidence>
<feature type="domain" description="ABC3 transporter permease C-terminal" evidence="9">
    <location>
        <begin position="270"/>
        <end position="396"/>
    </location>
</feature>
<dbReference type="NCBIfam" id="TIGR02212">
    <property type="entry name" value="lolCE"/>
    <property type="match status" value="1"/>
</dbReference>
<keyword evidence="7 8" id="KW-0472">Membrane</keyword>
<evidence type="ECO:0000313" key="12">
    <source>
        <dbReference type="Proteomes" id="UP000256478"/>
    </source>
</evidence>
<gene>
    <name evidence="11" type="ORF">DXX93_14920</name>
</gene>
<sequence length="405" mass="44128">MFQPVNWFIGLRYSQSRSRTGFVSFITFFSIAGILLGVASLITVVSVMNGFENELKTRVLGLVPHITVATSPDDDSVRQSLLTLPEVARVTPLEETEALVQSASGMSGILVQGINPGLEQDSIIASHMIAGSLSDLSPGQYQLVIGQALARKLNANIGDNIRLILPSRTMFTPMGRVPLQRNFKVAGVFNLGSQVDDTVVYLHQADARKIMRKKGSENQLLRIYLHDAFDVTQLMPKLEAQWPTLEMTTWQQSQGTLFSAVKMEKNMMWLMLGLIVAVAAFNIVSALVMVVNDKQGEISILQTMGLNKAGIVQIFITQGMVNGAWGVMLGTGLGLLLTFTLNPMLSLFGINLFGAGYVSQTLPIVLAWSDVGVIVIGAFVMSFVATLYPAYRASQTLPAEVLRNE</sequence>
<dbReference type="InterPro" id="IPR025857">
    <property type="entry name" value="MacB_PCD"/>
</dbReference>
<dbReference type="GO" id="GO:0044874">
    <property type="term" value="P:lipoprotein localization to outer membrane"/>
    <property type="evidence" value="ECO:0007669"/>
    <property type="project" value="TreeGrafter"/>
</dbReference>
<dbReference type="InterPro" id="IPR003838">
    <property type="entry name" value="ABC3_permease_C"/>
</dbReference>
<dbReference type="EMBL" id="QUOU01000001">
    <property type="protein sequence ID" value="REL27721.1"/>
    <property type="molecule type" value="Genomic_DNA"/>
</dbReference>
<dbReference type="GO" id="GO:0042953">
    <property type="term" value="P:lipoprotein transport"/>
    <property type="evidence" value="ECO:0007669"/>
    <property type="project" value="InterPro"/>
</dbReference>
<dbReference type="GO" id="GO:0098797">
    <property type="term" value="C:plasma membrane protein complex"/>
    <property type="evidence" value="ECO:0007669"/>
    <property type="project" value="TreeGrafter"/>
</dbReference>
<evidence type="ECO:0000256" key="8">
    <source>
        <dbReference type="SAM" id="Phobius"/>
    </source>
</evidence>
<accession>A0A3E0TST7</accession>
<keyword evidence="3" id="KW-0813">Transport</keyword>
<feature type="transmembrane region" description="Helical" evidence="8">
    <location>
        <begin position="269"/>
        <end position="291"/>
    </location>
</feature>
<reference evidence="11 12" key="1">
    <citation type="submission" date="2018-08" db="EMBL/GenBank/DDBJ databases">
        <title>Thalassotalea euphylliae genome.</title>
        <authorList>
            <person name="Summers S."/>
            <person name="Rice S.A."/>
            <person name="Freckelton M.L."/>
            <person name="Nedved B.T."/>
            <person name="Hadfield M.G."/>
        </authorList>
    </citation>
    <scope>NUCLEOTIDE SEQUENCE [LARGE SCALE GENOMIC DNA]</scope>
    <source>
        <strain evidence="11 12">H1</strain>
    </source>
</reference>
<evidence type="ECO:0000256" key="4">
    <source>
        <dbReference type="ARBA" id="ARBA00022475"/>
    </source>
</evidence>
<evidence type="ECO:0000313" key="11">
    <source>
        <dbReference type="EMBL" id="REL27721.1"/>
    </source>
</evidence>
<comment type="subcellular location">
    <subcellularLocation>
        <location evidence="1">Cell membrane</location>
        <topology evidence="1">Multi-pass membrane protein</topology>
    </subcellularLocation>
</comment>
<dbReference type="AlphaFoldDB" id="A0A3E0TST7"/>
<dbReference type="InterPro" id="IPR051447">
    <property type="entry name" value="Lipoprotein-release_system"/>
</dbReference>
<evidence type="ECO:0000256" key="6">
    <source>
        <dbReference type="ARBA" id="ARBA00022989"/>
    </source>
</evidence>